<evidence type="ECO:0000256" key="1">
    <source>
        <dbReference type="SAM" id="Coils"/>
    </source>
</evidence>
<keyword evidence="1" id="KW-0175">Coiled coil</keyword>
<dbReference type="EMBL" id="BDIP01003190">
    <property type="protein sequence ID" value="GIQ87378.1"/>
    <property type="molecule type" value="Genomic_DNA"/>
</dbReference>
<evidence type="ECO:0000256" key="2">
    <source>
        <dbReference type="SAM" id="MobiDB-lite"/>
    </source>
</evidence>
<sequence>MYSSLCKYQTQSQARHFSPMAAHVAFEIPASIPYQIGSREHMEAQRRHERHMATQRQREEEEGANLLFGDDDDDDMGPGNDVSLDEDRDTDWLGAAARVYLDGNMSHALFLSRQDQQEVDSKWRAFTQQQARGRGRGPPPRGLDSWLLNRNLHGRKIEPKQALCDAPRLIDYIKTSHPAVHNALMVFAKIEHVYLFRDFASAKRAVLNNNRVIAVDASGGNVVKMQGSSVAFNKGNQSNNPNALKLYTYTSVADDMARSAEILASCKRIYNQALASGRDKMDEIELERHRVRQTVGKVESEMQALRDEMGEGQRQIKDVEDRIYDMQEKKHRHVSAADLQHNLSLEIETLG</sequence>
<evidence type="ECO:0000313" key="4">
    <source>
        <dbReference type="Proteomes" id="UP000265618"/>
    </source>
</evidence>
<feature type="region of interest" description="Disordered" evidence="2">
    <location>
        <begin position="66"/>
        <end position="87"/>
    </location>
</feature>
<accession>A0A9K3D1L8</accession>
<dbReference type="Proteomes" id="UP000265618">
    <property type="component" value="Unassembled WGS sequence"/>
</dbReference>
<organism evidence="3 4">
    <name type="scientific">Kipferlia bialata</name>
    <dbReference type="NCBI Taxonomy" id="797122"/>
    <lineage>
        <taxon>Eukaryota</taxon>
        <taxon>Metamonada</taxon>
        <taxon>Carpediemonas-like organisms</taxon>
        <taxon>Kipferlia</taxon>
    </lineage>
</organism>
<proteinExistence type="predicted"/>
<protein>
    <submittedName>
        <fullName evidence="3">Uncharacterized protein</fullName>
    </submittedName>
</protein>
<gene>
    <name evidence="3" type="ORF">KIPB_009408</name>
</gene>
<feature type="non-terminal residue" evidence="3">
    <location>
        <position position="1"/>
    </location>
</feature>
<name>A0A9K3D1L8_9EUKA</name>
<reference evidence="3 4" key="1">
    <citation type="journal article" date="2018" name="PLoS ONE">
        <title>The draft genome of Kipferlia bialata reveals reductive genome evolution in fornicate parasites.</title>
        <authorList>
            <person name="Tanifuji G."/>
            <person name="Takabayashi S."/>
            <person name="Kume K."/>
            <person name="Takagi M."/>
            <person name="Nakayama T."/>
            <person name="Kamikawa R."/>
            <person name="Inagaki Y."/>
            <person name="Hashimoto T."/>
        </authorList>
    </citation>
    <scope>NUCLEOTIDE SEQUENCE [LARGE SCALE GENOMIC DNA]</scope>
    <source>
        <strain evidence="3">NY0173</strain>
    </source>
</reference>
<feature type="coiled-coil region" evidence="1">
    <location>
        <begin position="281"/>
        <end position="322"/>
    </location>
</feature>
<dbReference type="AlphaFoldDB" id="A0A9K3D1L8"/>
<comment type="caution">
    <text evidence="3">The sequence shown here is derived from an EMBL/GenBank/DDBJ whole genome shotgun (WGS) entry which is preliminary data.</text>
</comment>
<keyword evidence="4" id="KW-1185">Reference proteome</keyword>
<evidence type="ECO:0000313" key="3">
    <source>
        <dbReference type="EMBL" id="GIQ87378.1"/>
    </source>
</evidence>